<keyword evidence="1" id="KW-0732">Signal</keyword>
<protein>
    <recommendedName>
        <fullName evidence="4">Right handed beta helix domain-containing protein</fullName>
    </recommendedName>
</protein>
<dbReference type="Proteomes" id="UP001302949">
    <property type="component" value="Unassembled WGS sequence"/>
</dbReference>
<evidence type="ECO:0000313" key="3">
    <source>
        <dbReference type="Proteomes" id="UP001302949"/>
    </source>
</evidence>
<evidence type="ECO:0008006" key="4">
    <source>
        <dbReference type="Google" id="ProtNLM"/>
    </source>
</evidence>
<gene>
    <name evidence="2" type="ORF">VB248_12200</name>
</gene>
<dbReference type="SUPFAM" id="SSF51126">
    <property type="entry name" value="Pectin lyase-like"/>
    <property type="match status" value="1"/>
</dbReference>
<feature type="chain" id="PRO_5046197263" description="Right handed beta helix domain-containing protein" evidence="1">
    <location>
        <begin position="19"/>
        <end position="348"/>
    </location>
</feature>
<name>A0ABU5QAN3_9BACT</name>
<keyword evidence="3" id="KW-1185">Reference proteome</keyword>
<comment type="caution">
    <text evidence="2">The sequence shown here is derived from an EMBL/GenBank/DDBJ whole genome shotgun (WGS) entry which is preliminary data.</text>
</comment>
<dbReference type="InterPro" id="IPR011050">
    <property type="entry name" value="Pectin_lyase_fold/virulence"/>
</dbReference>
<sequence>MKYFLLISALLCTSLVFSQTIRRVNPTSGVSGVNVYATFDAAYAAAVDGDIIQLEPSNSANYDAIVIGKKLTIIGIGYNLASNTNTFFDKRTPKINYLTLAKGSSGSVIMGLEITSIVNILDSKIKIQRCKIGQIYVDPTSFGITSNDDISGTILSQNLFTGPVNLKNWATWVGPNKSSGHIIINNIFSGDGAFLTGIAESTISYNTFYTKSSVLRASGGCNFTNNIIDARGATTGFTVVGTDATAQIANNLCSTVGGLPSGSGNVNSANATSIFTVADPWTAFLETNVQLSATSPARTVGVGSTPIGAYASTSPYIPSGVPNTPVITSFSVNGVTPLNVSFTIRSSN</sequence>
<evidence type="ECO:0000256" key="1">
    <source>
        <dbReference type="SAM" id="SignalP"/>
    </source>
</evidence>
<dbReference type="EMBL" id="JAYFUM010000012">
    <property type="protein sequence ID" value="MEA5139904.1"/>
    <property type="molecule type" value="Genomic_DNA"/>
</dbReference>
<reference evidence="2 3" key="1">
    <citation type="submission" date="2023-12" db="EMBL/GenBank/DDBJ databases">
        <title>Novel species of the genus Arcicella isolated from rivers.</title>
        <authorList>
            <person name="Lu H."/>
        </authorList>
    </citation>
    <scope>NUCLEOTIDE SEQUENCE [LARGE SCALE GENOMIC DNA]</scope>
    <source>
        <strain evidence="2 3">KCTC 23307</strain>
    </source>
</reference>
<dbReference type="RefSeq" id="WP_323297063.1">
    <property type="nucleotide sequence ID" value="NZ_JAYFUM010000012.1"/>
</dbReference>
<evidence type="ECO:0000313" key="2">
    <source>
        <dbReference type="EMBL" id="MEA5139904.1"/>
    </source>
</evidence>
<feature type="signal peptide" evidence="1">
    <location>
        <begin position="1"/>
        <end position="18"/>
    </location>
</feature>
<proteinExistence type="predicted"/>
<accession>A0ABU5QAN3</accession>
<organism evidence="2 3">
    <name type="scientific">Arcicella rigui</name>
    <dbReference type="NCBI Taxonomy" id="797020"/>
    <lineage>
        <taxon>Bacteria</taxon>
        <taxon>Pseudomonadati</taxon>
        <taxon>Bacteroidota</taxon>
        <taxon>Cytophagia</taxon>
        <taxon>Cytophagales</taxon>
        <taxon>Flectobacillaceae</taxon>
        <taxon>Arcicella</taxon>
    </lineage>
</organism>